<dbReference type="NCBIfam" id="TIGR01783">
    <property type="entry name" value="TonB-siderophor"/>
    <property type="match status" value="1"/>
</dbReference>
<keyword evidence="3 14" id="KW-0813">Transport</keyword>
<evidence type="ECO:0000256" key="11">
    <source>
        <dbReference type="ARBA" id="ARBA00023136"/>
    </source>
</evidence>
<dbReference type="Gene3D" id="2.170.130.10">
    <property type="entry name" value="TonB-dependent receptor, plug domain"/>
    <property type="match status" value="1"/>
</dbReference>
<evidence type="ECO:0000256" key="5">
    <source>
        <dbReference type="ARBA" id="ARBA00022496"/>
    </source>
</evidence>
<evidence type="ECO:0000256" key="4">
    <source>
        <dbReference type="ARBA" id="ARBA00022452"/>
    </source>
</evidence>
<evidence type="ECO:0000313" key="20">
    <source>
        <dbReference type="Proteomes" id="UP000305709"/>
    </source>
</evidence>
<dbReference type="InterPro" id="IPR039426">
    <property type="entry name" value="TonB-dep_rcpt-like"/>
</dbReference>
<dbReference type="GO" id="GO:0015891">
    <property type="term" value="P:siderophore transport"/>
    <property type="evidence" value="ECO:0007669"/>
    <property type="project" value="InterPro"/>
</dbReference>
<dbReference type="GO" id="GO:0009279">
    <property type="term" value="C:cell outer membrane"/>
    <property type="evidence" value="ECO:0007669"/>
    <property type="project" value="UniProtKB-SubCell"/>
</dbReference>
<keyword evidence="20" id="KW-1185">Reference proteome</keyword>
<dbReference type="EMBL" id="VDFV01000079">
    <property type="protein sequence ID" value="TNC60472.1"/>
    <property type="molecule type" value="Genomic_DNA"/>
</dbReference>
<dbReference type="PANTHER" id="PTHR32552">
    <property type="entry name" value="FERRICHROME IRON RECEPTOR-RELATED"/>
    <property type="match status" value="1"/>
</dbReference>
<dbReference type="AlphaFoldDB" id="A0A5C4N9K7"/>
<protein>
    <submittedName>
        <fullName evidence="19">TonB-dependent siderophore receptor</fullName>
    </submittedName>
</protein>
<dbReference type="InterPro" id="IPR036942">
    <property type="entry name" value="Beta-barrel_TonB_sf"/>
</dbReference>
<evidence type="ECO:0000256" key="14">
    <source>
        <dbReference type="PROSITE-ProRule" id="PRU01360"/>
    </source>
</evidence>
<dbReference type="Pfam" id="PF00593">
    <property type="entry name" value="TonB_dep_Rec_b-barrel"/>
    <property type="match status" value="1"/>
</dbReference>
<feature type="signal peptide" evidence="16">
    <location>
        <begin position="1"/>
        <end position="26"/>
    </location>
</feature>
<keyword evidence="12 19" id="KW-0675">Receptor</keyword>
<dbReference type="PANTHER" id="PTHR32552:SF68">
    <property type="entry name" value="FERRICHROME OUTER MEMBRANE TRANSPORTER_PHAGE RECEPTOR"/>
    <property type="match status" value="1"/>
</dbReference>
<dbReference type="Gene3D" id="2.40.170.20">
    <property type="entry name" value="TonB-dependent receptor, beta-barrel domain"/>
    <property type="match status" value="1"/>
</dbReference>
<sequence length="717" mass="77121">MTRPARLAWLLGHTALATLPHGVALAQDAGAPVDLGEITFSVLGADPVGDAADPFTLTGIKSATPITEVPQSVSVVGAEEIAETNAAKVDEALEETTGVQAQPFAYDSDTNWIYSRGFDATQTGQFLDGIQLYGYAFGAFYIDPFLLERVEVLRGPSSVLYGTSNPGGVVNYASRLPGGEPGTLLEFGGDTEGRVFSSVDAGGTVTPTLAYRLGAKAQLVGGHGAFENGLDGIVSGGIAKAFGNGGTLTVTASYTGMNEDHVGGAWLPYFGVVEDVGLDFDRYFNTGEPDYDEYRRDQWIVTGIYRQDLGAWRLTNVSRFAHAHVEEDSVYAFGYTGFASTPQDSKGTLARLRFQHDSKAWLLGNDLRLERTLATGPVEHRLLFGLDARVYDLDQVQASALATGLSVTDTQYGAAQPDASPYIDQTLRQTALGIYAQDQLRWGDGWIATLNGRYDIVHTDMGDNPVAFAPADRVGFDRQDDEFSWRLGLARELPGGFVPYASAGTYFSPQVVNVPAGQDVSPETGHQVEAGLKWSPDGRTLLTFAAFQVVREDISQARVNAGLTEYVQIGEVRSRGIEIEARGEVAPGLSYEGNLTLLDLEITDDVNEAIIGNRPLTVSDELATFQVNWSPAPAEGLELRARARFVGDSFVDNENTLSVPARTLYDAGLTYDFAGGWTANLDVSNLLDEDYVASCNGVNSCYFGEGRNVSLAVRKSF</sequence>
<reference evidence="19 20" key="1">
    <citation type="submission" date="2019-06" db="EMBL/GenBank/DDBJ databases">
        <authorList>
            <person name="Jiang L."/>
        </authorList>
    </citation>
    <scope>NUCLEOTIDE SEQUENCE [LARGE SCALE GENOMIC DNA]</scope>
    <source>
        <strain evidence="19 20">YIM 48858</strain>
    </source>
</reference>
<keyword evidence="5" id="KW-0410">Iron transport</keyword>
<dbReference type="InterPro" id="IPR012910">
    <property type="entry name" value="Plug_dom"/>
</dbReference>
<dbReference type="InterPro" id="IPR010105">
    <property type="entry name" value="TonB_sidphr_rcpt"/>
</dbReference>
<dbReference type="InterPro" id="IPR037066">
    <property type="entry name" value="Plug_dom_sf"/>
</dbReference>
<dbReference type="GO" id="GO:0015344">
    <property type="term" value="F:siderophore uptake transmembrane transporter activity"/>
    <property type="evidence" value="ECO:0007669"/>
    <property type="project" value="TreeGrafter"/>
</dbReference>
<keyword evidence="8" id="KW-0408">Iron</keyword>
<keyword evidence="13 14" id="KW-0998">Cell outer membrane</keyword>
<keyword evidence="4 14" id="KW-1134">Transmembrane beta strand</keyword>
<feature type="domain" description="TonB-dependent receptor plug" evidence="18">
    <location>
        <begin position="67"/>
        <end position="169"/>
    </location>
</feature>
<evidence type="ECO:0000256" key="9">
    <source>
        <dbReference type="ARBA" id="ARBA00023065"/>
    </source>
</evidence>
<dbReference type="PROSITE" id="PS52016">
    <property type="entry name" value="TONB_DEPENDENT_REC_3"/>
    <property type="match status" value="1"/>
</dbReference>
<keyword evidence="9" id="KW-0406">Ion transport</keyword>
<accession>A0A5C4N9K7</accession>
<dbReference type="OrthoDB" id="9760333at2"/>
<feature type="chain" id="PRO_5022676327" evidence="16">
    <location>
        <begin position="27"/>
        <end position="717"/>
    </location>
</feature>
<dbReference type="RefSeq" id="WP_139083854.1">
    <property type="nucleotide sequence ID" value="NZ_VDFV01000079.1"/>
</dbReference>
<dbReference type="CDD" id="cd01347">
    <property type="entry name" value="ligand_gated_channel"/>
    <property type="match status" value="1"/>
</dbReference>
<comment type="subcellular location">
    <subcellularLocation>
        <location evidence="1 14">Cell outer membrane</location>
        <topology evidence="1 14">Multi-pass membrane protein</topology>
    </subcellularLocation>
</comment>
<evidence type="ECO:0000256" key="12">
    <source>
        <dbReference type="ARBA" id="ARBA00023170"/>
    </source>
</evidence>
<evidence type="ECO:0000256" key="15">
    <source>
        <dbReference type="RuleBase" id="RU003357"/>
    </source>
</evidence>
<keyword evidence="11 14" id="KW-0472">Membrane</keyword>
<dbReference type="GO" id="GO:0038023">
    <property type="term" value="F:signaling receptor activity"/>
    <property type="evidence" value="ECO:0007669"/>
    <property type="project" value="InterPro"/>
</dbReference>
<proteinExistence type="inferred from homology"/>
<comment type="caution">
    <text evidence="19">The sequence shown here is derived from an EMBL/GenBank/DDBJ whole genome shotgun (WGS) entry which is preliminary data.</text>
</comment>
<organism evidence="19 20">
    <name type="scientific">Rubellimicrobium roseum</name>
    <dbReference type="NCBI Taxonomy" id="687525"/>
    <lineage>
        <taxon>Bacteria</taxon>
        <taxon>Pseudomonadati</taxon>
        <taxon>Pseudomonadota</taxon>
        <taxon>Alphaproteobacteria</taxon>
        <taxon>Rhodobacterales</taxon>
        <taxon>Roseobacteraceae</taxon>
        <taxon>Rubellimicrobium</taxon>
    </lineage>
</organism>
<dbReference type="Proteomes" id="UP000305709">
    <property type="component" value="Unassembled WGS sequence"/>
</dbReference>
<evidence type="ECO:0000256" key="7">
    <source>
        <dbReference type="ARBA" id="ARBA00022729"/>
    </source>
</evidence>
<evidence type="ECO:0000256" key="8">
    <source>
        <dbReference type="ARBA" id="ARBA00023004"/>
    </source>
</evidence>
<dbReference type="SUPFAM" id="SSF56935">
    <property type="entry name" value="Porins"/>
    <property type="match status" value="1"/>
</dbReference>
<evidence type="ECO:0000313" key="19">
    <source>
        <dbReference type="EMBL" id="TNC60472.1"/>
    </source>
</evidence>
<evidence type="ECO:0000259" key="18">
    <source>
        <dbReference type="Pfam" id="PF07715"/>
    </source>
</evidence>
<evidence type="ECO:0000256" key="16">
    <source>
        <dbReference type="SAM" id="SignalP"/>
    </source>
</evidence>
<evidence type="ECO:0000256" key="1">
    <source>
        <dbReference type="ARBA" id="ARBA00004571"/>
    </source>
</evidence>
<dbReference type="Pfam" id="PF07715">
    <property type="entry name" value="Plug"/>
    <property type="match status" value="1"/>
</dbReference>
<evidence type="ECO:0000256" key="10">
    <source>
        <dbReference type="ARBA" id="ARBA00023077"/>
    </source>
</evidence>
<gene>
    <name evidence="19" type="ORF">FHG71_22015</name>
</gene>
<evidence type="ECO:0000259" key="17">
    <source>
        <dbReference type="Pfam" id="PF00593"/>
    </source>
</evidence>
<comment type="similarity">
    <text evidence="2 14 15">Belongs to the TonB-dependent receptor family.</text>
</comment>
<feature type="domain" description="TonB-dependent receptor-like beta-barrel" evidence="17">
    <location>
        <begin position="243"/>
        <end position="686"/>
    </location>
</feature>
<dbReference type="InterPro" id="IPR000531">
    <property type="entry name" value="Beta-barrel_TonB"/>
</dbReference>
<evidence type="ECO:0000256" key="3">
    <source>
        <dbReference type="ARBA" id="ARBA00022448"/>
    </source>
</evidence>
<keyword evidence="7 16" id="KW-0732">Signal</keyword>
<keyword evidence="10 15" id="KW-0798">TonB box</keyword>
<evidence type="ECO:0000256" key="13">
    <source>
        <dbReference type="ARBA" id="ARBA00023237"/>
    </source>
</evidence>
<keyword evidence="6 14" id="KW-0812">Transmembrane</keyword>
<evidence type="ECO:0000256" key="6">
    <source>
        <dbReference type="ARBA" id="ARBA00022692"/>
    </source>
</evidence>
<name>A0A5C4N9K7_9RHOB</name>
<evidence type="ECO:0000256" key="2">
    <source>
        <dbReference type="ARBA" id="ARBA00009810"/>
    </source>
</evidence>